<sequence length="223" mass="24374">MKKLAIFDMAGTTVNDRDEVYRVLREATEREGAIYSDDEFQEFMGTEKKYAIGRLLSLGGVEPETEVVERAWEWFRAELRRTYESNPPAALPGVEGALAQLRDSGIKVALTTGFSREITNIILAGLGWDTGEIIDAVAAGDEVESGRPQPDLIRRVMELTGVDDLGQVISTGDTSADIQSARNAGVTSVGVLTGHLTREQFEREGADIVINSVADFPNVDILR</sequence>
<dbReference type="AlphaFoldDB" id="A0A2S0WFB8"/>
<name>A0A2S0WFB8_9CORY</name>
<dbReference type="SFLD" id="SFLDG01129">
    <property type="entry name" value="C1.5:_HAD__Beta-PGM__Phosphata"/>
    <property type="match status" value="1"/>
</dbReference>
<evidence type="ECO:0000313" key="1">
    <source>
        <dbReference type="EMBL" id="AWB84483.1"/>
    </source>
</evidence>
<dbReference type="PANTHER" id="PTHR43434">
    <property type="entry name" value="PHOSPHOGLYCOLATE PHOSPHATASE"/>
    <property type="match status" value="1"/>
</dbReference>
<accession>A0A2S0WFB8</accession>
<dbReference type="InterPro" id="IPR023214">
    <property type="entry name" value="HAD_sf"/>
</dbReference>
<dbReference type="OrthoDB" id="5504491at2"/>
<dbReference type="NCBIfam" id="TIGR03351">
    <property type="entry name" value="PhnX-like"/>
    <property type="match status" value="1"/>
</dbReference>
<dbReference type="InterPro" id="IPR023198">
    <property type="entry name" value="PGP-like_dom2"/>
</dbReference>
<dbReference type="SFLD" id="SFLDS00003">
    <property type="entry name" value="Haloacid_Dehalogenase"/>
    <property type="match status" value="1"/>
</dbReference>
<dbReference type="SUPFAM" id="SSF56784">
    <property type="entry name" value="HAD-like"/>
    <property type="match status" value="1"/>
</dbReference>
<evidence type="ECO:0000313" key="2">
    <source>
        <dbReference type="Proteomes" id="UP000244754"/>
    </source>
</evidence>
<dbReference type="InterPro" id="IPR022468">
    <property type="entry name" value="PhnX-like"/>
</dbReference>
<dbReference type="SFLD" id="SFLDG01135">
    <property type="entry name" value="C1.5.6:_HAD__Beta-PGM__Phospha"/>
    <property type="match status" value="1"/>
</dbReference>
<dbReference type="Gene3D" id="1.10.150.240">
    <property type="entry name" value="Putative phosphatase, domain 2"/>
    <property type="match status" value="1"/>
</dbReference>
<reference evidence="2" key="1">
    <citation type="submission" date="2018-01" db="EMBL/GenBank/DDBJ databases">
        <authorList>
            <person name="Li J."/>
        </authorList>
    </citation>
    <scope>NUCLEOTIDE SEQUENCE [LARGE SCALE GENOMIC DNA]</scope>
    <source>
        <strain evidence="2">2184</strain>
    </source>
</reference>
<dbReference type="Proteomes" id="UP000244754">
    <property type="component" value="Chromosome"/>
</dbReference>
<organism evidence="1 2">
    <name type="scientific">Corynebacterium liangguodongii</name>
    <dbReference type="NCBI Taxonomy" id="2079535"/>
    <lineage>
        <taxon>Bacteria</taxon>
        <taxon>Bacillati</taxon>
        <taxon>Actinomycetota</taxon>
        <taxon>Actinomycetes</taxon>
        <taxon>Mycobacteriales</taxon>
        <taxon>Corynebacteriaceae</taxon>
        <taxon>Corynebacterium</taxon>
    </lineage>
</organism>
<proteinExistence type="predicted"/>
<dbReference type="GO" id="GO:0008967">
    <property type="term" value="F:phosphoglycolate phosphatase activity"/>
    <property type="evidence" value="ECO:0007669"/>
    <property type="project" value="TreeGrafter"/>
</dbReference>
<dbReference type="GO" id="GO:0006281">
    <property type="term" value="P:DNA repair"/>
    <property type="evidence" value="ECO:0007669"/>
    <property type="project" value="TreeGrafter"/>
</dbReference>
<dbReference type="EMBL" id="CP026948">
    <property type="protein sequence ID" value="AWB84483.1"/>
    <property type="molecule type" value="Genomic_DNA"/>
</dbReference>
<dbReference type="KEGG" id="clia:C3E79_08310"/>
<gene>
    <name evidence="1" type="ORF">C3E79_08310</name>
</gene>
<dbReference type="RefSeq" id="WP_108404492.1">
    <property type="nucleotide sequence ID" value="NZ_CP026948.1"/>
</dbReference>
<dbReference type="PANTHER" id="PTHR43434:SF19">
    <property type="entry name" value="PHOSPHONOACETALDEHYDE HYDROLASE"/>
    <property type="match status" value="1"/>
</dbReference>
<keyword evidence="2" id="KW-1185">Reference proteome</keyword>
<keyword evidence="1" id="KW-0378">Hydrolase</keyword>
<protein>
    <submittedName>
        <fullName evidence="1">Phosphonatase-like hydrolase</fullName>
    </submittedName>
</protein>
<dbReference type="InterPro" id="IPR041492">
    <property type="entry name" value="HAD_2"/>
</dbReference>
<dbReference type="Gene3D" id="3.40.50.1000">
    <property type="entry name" value="HAD superfamily/HAD-like"/>
    <property type="match status" value="1"/>
</dbReference>
<dbReference type="GO" id="GO:0005829">
    <property type="term" value="C:cytosol"/>
    <property type="evidence" value="ECO:0007669"/>
    <property type="project" value="TreeGrafter"/>
</dbReference>
<dbReference type="Pfam" id="PF13419">
    <property type="entry name" value="HAD_2"/>
    <property type="match status" value="1"/>
</dbReference>
<dbReference type="InterPro" id="IPR050155">
    <property type="entry name" value="HAD-like_hydrolase_sf"/>
</dbReference>
<dbReference type="InterPro" id="IPR036412">
    <property type="entry name" value="HAD-like_sf"/>
</dbReference>